<evidence type="ECO:0000256" key="6">
    <source>
        <dbReference type="ARBA" id="ARBA00022692"/>
    </source>
</evidence>
<dbReference type="InterPro" id="IPR003317">
    <property type="entry name" value="Cyt-d_oxidase_su2"/>
</dbReference>
<keyword evidence="9 12" id="KW-1133">Transmembrane helix</keyword>
<feature type="transmembrane region" description="Helical" evidence="12">
    <location>
        <begin position="293"/>
        <end position="313"/>
    </location>
</feature>
<proteinExistence type="inferred from homology"/>
<reference evidence="13 14" key="1">
    <citation type="submission" date="2009-12" db="EMBL/GenBank/DDBJ databases">
        <title>Genome Sequence of Prevotella buccalis ATCC 35310.</title>
        <authorList>
            <person name="Durkin A.S."/>
            <person name="Madupu R."/>
            <person name="Torralba M."/>
            <person name="Methe B."/>
            <person name="Sutton G."/>
            <person name="Strausberg R.L."/>
            <person name="Nelson K.E."/>
        </authorList>
    </citation>
    <scope>NUCLEOTIDE SEQUENCE [LARGE SCALE GENOMIC DNA]</scope>
    <source>
        <strain evidence="13 14">ATCC 35310</strain>
    </source>
</reference>
<keyword evidence="8" id="KW-0249">Electron transport</keyword>
<keyword evidence="11 12" id="KW-0472">Membrane</keyword>
<keyword evidence="6 12" id="KW-0812">Transmembrane</keyword>
<evidence type="ECO:0000256" key="3">
    <source>
        <dbReference type="ARBA" id="ARBA00022448"/>
    </source>
</evidence>
<feature type="transmembrane region" description="Helical" evidence="12">
    <location>
        <begin position="262"/>
        <end position="281"/>
    </location>
</feature>
<evidence type="ECO:0000256" key="9">
    <source>
        <dbReference type="ARBA" id="ARBA00022989"/>
    </source>
</evidence>
<dbReference type="AlphaFoldDB" id="D1W9D1"/>
<evidence type="ECO:0000256" key="10">
    <source>
        <dbReference type="ARBA" id="ARBA00023004"/>
    </source>
</evidence>
<evidence type="ECO:0000256" key="8">
    <source>
        <dbReference type="ARBA" id="ARBA00022982"/>
    </source>
</evidence>
<feature type="transmembrane region" description="Helical" evidence="12">
    <location>
        <begin position="117"/>
        <end position="141"/>
    </location>
</feature>
<dbReference type="GO" id="GO:0046872">
    <property type="term" value="F:metal ion binding"/>
    <property type="evidence" value="ECO:0007669"/>
    <property type="project" value="UniProtKB-KW"/>
</dbReference>
<dbReference type="GO" id="GO:0019646">
    <property type="term" value="P:aerobic electron transport chain"/>
    <property type="evidence" value="ECO:0007669"/>
    <property type="project" value="TreeGrafter"/>
</dbReference>
<evidence type="ECO:0000256" key="11">
    <source>
        <dbReference type="ARBA" id="ARBA00023136"/>
    </source>
</evidence>
<keyword evidence="7" id="KW-0479">Metal-binding</keyword>
<evidence type="ECO:0000313" key="14">
    <source>
        <dbReference type="Proteomes" id="UP000005283"/>
    </source>
</evidence>
<evidence type="ECO:0000256" key="2">
    <source>
        <dbReference type="ARBA" id="ARBA00007543"/>
    </source>
</evidence>
<dbReference type="EMBL" id="ADEG01000118">
    <property type="protein sequence ID" value="EFA90848.1"/>
    <property type="molecule type" value="Genomic_DNA"/>
</dbReference>
<feature type="transmembrane region" description="Helical" evidence="12">
    <location>
        <begin position="84"/>
        <end position="105"/>
    </location>
</feature>
<sequence>MITYSFLQHYWWFLVSLLGALLVFLMFVQGANSLVFNLGKTEQERRMVVNSTGRKWETTFTTLVTFGGAFFASFPLFYSTSFGGAYWLWMIILFSFVVQAVSYEFQNKLGNILGVKTFQWCLVINGILGPVLVGGAVATFFNGSNFLVDKINITNGMAPVISRWANYSHGLDALLDVWNVVLGLAVFFLARILGLLYIINNVADDTLRARSRKHLIYNTGAFLLLFLPFLIRTLLKDGFAYDPATGVISMESMKYLYNLLDMWYLAIVLLVGVVLLLFGIVKTVLSNTYIKGIWPAGIGVVLVVLVLLLIAGWNNTAYYPSNADLQSSLTIMNSSSSEFTLRTMAIVSLFIPFVLAYIVYVWHAMDRKKITKEEIKHGDAY</sequence>
<feature type="transmembrane region" description="Helical" evidence="12">
    <location>
        <begin position="339"/>
        <end position="362"/>
    </location>
</feature>
<keyword evidence="3" id="KW-0813">Transport</keyword>
<dbReference type="PANTHER" id="PTHR43141">
    <property type="entry name" value="CYTOCHROME BD2 SUBUNIT II"/>
    <property type="match status" value="1"/>
</dbReference>
<evidence type="ECO:0000256" key="5">
    <source>
        <dbReference type="ARBA" id="ARBA00022617"/>
    </source>
</evidence>
<comment type="subcellular location">
    <subcellularLocation>
        <location evidence="1">Cell membrane</location>
        <topology evidence="1">Multi-pass membrane protein</topology>
    </subcellularLocation>
</comment>
<evidence type="ECO:0000256" key="12">
    <source>
        <dbReference type="SAM" id="Phobius"/>
    </source>
</evidence>
<feature type="transmembrane region" description="Helical" evidence="12">
    <location>
        <begin position="177"/>
        <end position="203"/>
    </location>
</feature>
<comment type="similarity">
    <text evidence="2">Belongs to the cytochrome ubiquinol oxidase subunit 2 family.</text>
</comment>
<gene>
    <name evidence="13" type="ORF">HMPREF0650_0117</name>
</gene>
<feature type="transmembrane region" description="Helical" evidence="12">
    <location>
        <begin position="12"/>
        <end position="38"/>
    </location>
</feature>
<dbReference type="GO" id="GO:0005886">
    <property type="term" value="C:plasma membrane"/>
    <property type="evidence" value="ECO:0007669"/>
    <property type="project" value="UniProtKB-SubCell"/>
</dbReference>
<keyword evidence="5" id="KW-0349">Heme</keyword>
<dbReference type="GO" id="GO:0016682">
    <property type="term" value="F:oxidoreductase activity, acting on diphenols and related substances as donors, oxygen as acceptor"/>
    <property type="evidence" value="ECO:0007669"/>
    <property type="project" value="TreeGrafter"/>
</dbReference>
<evidence type="ECO:0000256" key="1">
    <source>
        <dbReference type="ARBA" id="ARBA00004651"/>
    </source>
</evidence>
<evidence type="ECO:0000256" key="7">
    <source>
        <dbReference type="ARBA" id="ARBA00022723"/>
    </source>
</evidence>
<accession>D1W9D1</accession>
<comment type="caution">
    <text evidence="13">The sequence shown here is derived from an EMBL/GenBank/DDBJ whole genome shotgun (WGS) entry which is preliminary data.</text>
</comment>
<dbReference type="PANTHER" id="PTHR43141:SF5">
    <property type="entry name" value="CYTOCHROME BD-I UBIQUINOL OXIDASE SUBUNIT 2"/>
    <property type="match status" value="1"/>
</dbReference>
<feature type="transmembrane region" description="Helical" evidence="12">
    <location>
        <begin position="215"/>
        <end position="235"/>
    </location>
</feature>
<evidence type="ECO:0000313" key="13">
    <source>
        <dbReference type="EMBL" id="EFA90848.1"/>
    </source>
</evidence>
<keyword evidence="4" id="KW-1003">Cell membrane</keyword>
<keyword evidence="14" id="KW-1185">Reference proteome</keyword>
<keyword evidence="10" id="KW-0408">Iron</keyword>
<dbReference type="GO" id="GO:0009055">
    <property type="term" value="F:electron transfer activity"/>
    <property type="evidence" value="ECO:0007669"/>
    <property type="project" value="TreeGrafter"/>
</dbReference>
<dbReference type="eggNOG" id="COG1294">
    <property type="taxonomic scope" value="Bacteria"/>
</dbReference>
<evidence type="ECO:0000256" key="4">
    <source>
        <dbReference type="ARBA" id="ARBA00022475"/>
    </source>
</evidence>
<dbReference type="STRING" id="679190.HMPREF0650_0117"/>
<name>D1W9D1_9BACT</name>
<protein>
    <submittedName>
        <fullName evidence="13">Putative cytochrome d ubiquinol oxidase, subunit II</fullName>
    </submittedName>
</protein>
<organism evidence="13 14">
    <name type="scientific">Hoylesella buccalis ATCC 35310</name>
    <dbReference type="NCBI Taxonomy" id="679190"/>
    <lineage>
        <taxon>Bacteria</taxon>
        <taxon>Pseudomonadati</taxon>
        <taxon>Bacteroidota</taxon>
        <taxon>Bacteroidia</taxon>
        <taxon>Bacteroidales</taxon>
        <taxon>Prevotellaceae</taxon>
        <taxon>Hoylesella</taxon>
    </lineage>
</organism>
<feature type="transmembrane region" description="Helical" evidence="12">
    <location>
        <begin position="59"/>
        <end position="78"/>
    </location>
</feature>
<dbReference type="Pfam" id="PF02322">
    <property type="entry name" value="Cyt_bd_oxida_II"/>
    <property type="match status" value="1"/>
</dbReference>
<dbReference type="GO" id="GO:0070069">
    <property type="term" value="C:cytochrome complex"/>
    <property type="evidence" value="ECO:0007669"/>
    <property type="project" value="TreeGrafter"/>
</dbReference>
<dbReference type="Proteomes" id="UP000005283">
    <property type="component" value="Unassembled WGS sequence"/>
</dbReference>